<feature type="region of interest" description="Disordered" evidence="1">
    <location>
        <begin position="46"/>
        <end position="96"/>
    </location>
</feature>
<name>A0AAP0R644_LIQFO</name>
<sequence length="312" mass="35187">MEETIHGLDLKVKERDIKNKNLQDKVKELESQLLIERRLARQHVDTKLAEQQQQQQQHQQMKQLQEEQSTATMRPPLANRPIGFEKNFNEPLSSTLSKDQVNLARPLTENNKSFKPPIPFPLTDGLIKYIDPTEKENNPEMVEQSLPPKRTGRASLCTAARRVPIVPAPRRNSLIPFPSAPLSSAPFPPPFLPLPPIQAGKKEDTEEPEDCLPKQIPADSPKGLKSGGKKLSSILRRSLQKKIQMKSPMQQHMRKGGVNVGMEKVRVSIGSRGRMAHRVLLSNARRVGTKEIQQKQSQKEKWNTGTAGRTVL</sequence>
<dbReference type="EMBL" id="JBBPBK010000015">
    <property type="protein sequence ID" value="KAK9269638.1"/>
    <property type="molecule type" value="Genomic_DNA"/>
</dbReference>
<feature type="region of interest" description="Disordered" evidence="1">
    <location>
        <begin position="289"/>
        <end position="312"/>
    </location>
</feature>
<comment type="caution">
    <text evidence="2">The sequence shown here is derived from an EMBL/GenBank/DDBJ whole genome shotgun (WGS) entry which is preliminary data.</text>
</comment>
<feature type="compositionally biased region" description="Low complexity" evidence="1">
    <location>
        <begin position="50"/>
        <end position="68"/>
    </location>
</feature>
<keyword evidence="3" id="KW-1185">Reference proteome</keyword>
<protein>
    <submittedName>
        <fullName evidence="2">Uncharacterized protein</fullName>
    </submittedName>
</protein>
<feature type="compositionally biased region" description="Basic and acidic residues" evidence="1">
    <location>
        <begin position="289"/>
        <end position="302"/>
    </location>
</feature>
<evidence type="ECO:0000256" key="1">
    <source>
        <dbReference type="SAM" id="MobiDB-lite"/>
    </source>
</evidence>
<proteinExistence type="predicted"/>
<dbReference type="AlphaFoldDB" id="A0AAP0R644"/>
<reference evidence="2 3" key="1">
    <citation type="journal article" date="2024" name="Plant J.">
        <title>Genome sequences and population genomics reveal climatic adaptation and genomic divergence between two closely related sweetgum species.</title>
        <authorList>
            <person name="Xu W.Q."/>
            <person name="Ren C.Q."/>
            <person name="Zhang X.Y."/>
            <person name="Comes H.P."/>
            <person name="Liu X.H."/>
            <person name="Li Y.G."/>
            <person name="Kettle C.J."/>
            <person name="Jalonen R."/>
            <person name="Gaisberger H."/>
            <person name="Ma Y.Z."/>
            <person name="Qiu Y.X."/>
        </authorList>
    </citation>
    <scope>NUCLEOTIDE SEQUENCE [LARGE SCALE GENOMIC DNA]</scope>
    <source>
        <strain evidence="2">Hangzhou</strain>
    </source>
</reference>
<feature type="compositionally biased region" description="Polar residues" evidence="1">
    <location>
        <begin position="303"/>
        <end position="312"/>
    </location>
</feature>
<gene>
    <name evidence="2" type="ORF">L1049_001415</name>
</gene>
<organism evidence="2 3">
    <name type="scientific">Liquidambar formosana</name>
    <name type="common">Formosan gum</name>
    <dbReference type="NCBI Taxonomy" id="63359"/>
    <lineage>
        <taxon>Eukaryota</taxon>
        <taxon>Viridiplantae</taxon>
        <taxon>Streptophyta</taxon>
        <taxon>Embryophyta</taxon>
        <taxon>Tracheophyta</taxon>
        <taxon>Spermatophyta</taxon>
        <taxon>Magnoliopsida</taxon>
        <taxon>eudicotyledons</taxon>
        <taxon>Gunneridae</taxon>
        <taxon>Pentapetalae</taxon>
        <taxon>Saxifragales</taxon>
        <taxon>Altingiaceae</taxon>
        <taxon>Liquidambar</taxon>
    </lineage>
</organism>
<feature type="region of interest" description="Disordered" evidence="1">
    <location>
        <begin position="197"/>
        <end position="229"/>
    </location>
</feature>
<evidence type="ECO:0000313" key="2">
    <source>
        <dbReference type="EMBL" id="KAK9269638.1"/>
    </source>
</evidence>
<evidence type="ECO:0000313" key="3">
    <source>
        <dbReference type="Proteomes" id="UP001415857"/>
    </source>
</evidence>
<dbReference type="Proteomes" id="UP001415857">
    <property type="component" value="Unassembled WGS sequence"/>
</dbReference>
<accession>A0AAP0R644</accession>